<feature type="non-terminal residue" evidence="1">
    <location>
        <position position="106"/>
    </location>
</feature>
<evidence type="ECO:0000313" key="1">
    <source>
        <dbReference type="EMBL" id="KAK3013569.1"/>
    </source>
</evidence>
<name>A0AA88VT40_9ASTE</name>
<dbReference type="AlphaFoldDB" id="A0AA88VT40"/>
<sequence length="106" mass="12343">MDFSYFDYGFDEELEDEWIDVYGRSLPALKMPFCWELIVGSVTPWTTRESKSIKIWALKPALNFKTTTSIAIVSRISNGNTEKLLATPEEELRSRFKSNCEFVMFK</sequence>
<reference evidence="1" key="1">
    <citation type="submission" date="2022-12" db="EMBL/GenBank/DDBJ databases">
        <title>Draft genome assemblies for two species of Escallonia (Escalloniales).</title>
        <authorList>
            <person name="Chanderbali A."/>
            <person name="Dervinis C."/>
            <person name="Anghel I."/>
            <person name="Soltis D."/>
            <person name="Soltis P."/>
            <person name="Zapata F."/>
        </authorList>
    </citation>
    <scope>NUCLEOTIDE SEQUENCE</scope>
    <source>
        <strain evidence="1">UCBG64.0493</strain>
        <tissue evidence="1">Leaf</tissue>
    </source>
</reference>
<evidence type="ECO:0000313" key="2">
    <source>
        <dbReference type="Proteomes" id="UP001188597"/>
    </source>
</evidence>
<keyword evidence="2" id="KW-1185">Reference proteome</keyword>
<accession>A0AA88VT40</accession>
<dbReference type="EMBL" id="JAVXUP010001288">
    <property type="protein sequence ID" value="KAK3013569.1"/>
    <property type="molecule type" value="Genomic_DNA"/>
</dbReference>
<protein>
    <submittedName>
        <fullName evidence="1">Uncharacterized protein</fullName>
    </submittedName>
</protein>
<gene>
    <name evidence="1" type="ORF">RJ639_008748</name>
</gene>
<dbReference type="Proteomes" id="UP001188597">
    <property type="component" value="Unassembled WGS sequence"/>
</dbReference>
<organism evidence="1 2">
    <name type="scientific">Escallonia herrerae</name>
    <dbReference type="NCBI Taxonomy" id="1293975"/>
    <lineage>
        <taxon>Eukaryota</taxon>
        <taxon>Viridiplantae</taxon>
        <taxon>Streptophyta</taxon>
        <taxon>Embryophyta</taxon>
        <taxon>Tracheophyta</taxon>
        <taxon>Spermatophyta</taxon>
        <taxon>Magnoliopsida</taxon>
        <taxon>eudicotyledons</taxon>
        <taxon>Gunneridae</taxon>
        <taxon>Pentapetalae</taxon>
        <taxon>asterids</taxon>
        <taxon>campanulids</taxon>
        <taxon>Escalloniales</taxon>
        <taxon>Escalloniaceae</taxon>
        <taxon>Escallonia</taxon>
    </lineage>
</organism>
<proteinExistence type="predicted"/>
<comment type="caution">
    <text evidence="1">The sequence shown here is derived from an EMBL/GenBank/DDBJ whole genome shotgun (WGS) entry which is preliminary data.</text>
</comment>